<reference evidence="2" key="1">
    <citation type="thesis" date="2021" institute="BYU ScholarsArchive" country="Provo, UT, USA">
        <title>Applications of and Algorithms for Genome Assembly and Genomic Analyses with an Emphasis on Marine Teleosts.</title>
        <authorList>
            <person name="Pickett B.D."/>
        </authorList>
    </citation>
    <scope>NUCLEOTIDE SEQUENCE</scope>
    <source>
        <strain evidence="2">HI-2016</strain>
    </source>
</reference>
<protein>
    <submittedName>
        <fullName evidence="2">Uncharacterized protein</fullName>
    </submittedName>
</protein>
<dbReference type="EMBL" id="JAFBMS010000015">
    <property type="protein sequence ID" value="KAG9346736.1"/>
    <property type="molecule type" value="Genomic_DNA"/>
</dbReference>
<evidence type="ECO:0000313" key="2">
    <source>
        <dbReference type="EMBL" id="KAG9346736.1"/>
    </source>
</evidence>
<keyword evidence="3" id="KW-1185">Reference proteome</keyword>
<keyword evidence="1" id="KW-0472">Membrane</keyword>
<keyword evidence="1" id="KW-0812">Transmembrane</keyword>
<accession>A0A8T2P4W0</accession>
<dbReference type="AlphaFoldDB" id="A0A8T2P4W0"/>
<evidence type="ECO:0000256" key="1">
    <source>
        <dbReference type="SAM" id="Phobius"/>
    </source>
</evidence>
<feature type="transmembrane region" description="Helical" evidence="1">
    <location>
        <begin position="12"/>
        <end position="32"/>
    </location>
</feature>
<dbReference type="Proteomes" id="UP000824540">
    <property type="component" value="Unassembled WGS sequence"/>
</dbReference>
<comment type="caution">
    <text evidence="2">The sequence shown here is derived from an EMBL/GenBank/DDBJ whole genome shotgun (WGS) entry which is preliminary data.</text>
</comment>
<evidence type="ECO:0000313" key="3">
    <source>
        <dbReference type="Proteomes" id="UP000824540"/>
    </source>
</evidence>
<gene>
    <name evidence="2" type="ORF">JZ751_007050</name>
</gene>
<sequence>MRSTDLCNSLVNIFAVILSMHSQCLICVLISYSSLFFTQPSQDGGHDVCARPSGTILEWAAN</sequence>
<name>A0A8T2P4W0_9TELE</name>
<keyword evidence="1" id="KW-1133">Transmembrane helix</keyword>
<proteinExistence type="predicted"/>
<organism evidence="2 3">
    <name type="scientific">Albula glossodonta</name>
    <name type="common">roundjaw bonefish</name>
    <dbReference type="NCBI Taxonomy" id="121402"/>
    <lineage>
        <taxon>Eukaryota</taxon>
        <taxon>Metazoa</taxon>
        <taxon>Chordata</taxon>
        <taxon>Craniata</taxon>
        <taxon>Vertebrata</taxon>
        <taxon>Euteleostomi</taxon>
        <taxon>Actinopterygii</taxon>
        <taxon>Neopterygii</taxon>
        <taxon>Teleostei</taxon>
        <taxon>Albuliformes</taxon>
        <taxon>Albulidae</taxon>
        <taxon>Albula</taxon>
    </lineage>
</organism>